<dbReference type="AlphaFoldDB" id="A0A426XHV9"/>
<name>A0A426XHV9_ENSVE</name>
<evidence type="ECO:0000256" key="1">
    <source>
        <dbReference type="ARBA" id="ARBA00010609"/>
    </source>
</evidence>
<dbReference type="InterPro" id="IPR011707">
    <property type="entry name" value="Cu-oxidase-like_N"/>
</dbReference>
<organism evidence="4 5">
    <name type="scientific">Ensete ventricosum</name>
    <name type="common">Abyssinian banana</name>
    <name type="synonym">Musa ensete</name>
    <dbReference type="NCBI Taxonomy" id="4639"/>
    <lineage>
        <taxon>Eukaryota</taxon>
        <taxon>Viridiplantae</taxon>
        <taxon>Streptophyta</taxon>
        <taxon>Embryophyta</taxon>
        <taxon>Tracheophyta</taxon>
        <taxon>Spermatophyta</taxon>
        <taxon>Magnoliopsida</taxon>
        <taxon>Liliopsida</taxon>
        <taxon>Zingiberales</taxon>
        <taxon>Musaceae</taxon>
        <taxon>Ensete</taxon>
    </lineage>
</organism>
<dbReference type="InterPro" id="IPR045087">
    <property type="entry name" value="Cu-oxidase_fam"/>
</dbReference>
<dbReference type="Gene3D" id="2.60.40.420">
    <property type="entry name" value="Cupredoxins - blue copper proteins"/>
    <property type="match status" value="1"/>
</dbReference>
<feature type="domain" description="Plastocyanin-like" evidence="3">
    <location>
        <begin position="131"/>
        <end position="164"/>
    </location>
</feature>
<proteinExistence type="inferred from homology"/>
<accession>A0A426XHV9</accession>
<feature type="chain" id="PRO_5019492123" description="Plastocyanin-like domain-containing protein" evidence="2">
    <location>
        <begin position="28"/>
        <end position="189"/>
    </location>
</feature>
<evidence type="ECO:0000313" key="5">
    <source>
        <dbReference type="Proteomes" id="UP000287651"/>
    </source>
</evidence>
<dbReference type="PANTHER" id="PTHR11709">
    <property type="entry name" value="MULTI-COPPER OXIDASE"/>
    <property type="match status" value="1"/>
</dbReference>
<evidence type="ECO:0000256" key="2">
    <source>
        <dbReference type="SAM" id="SignalP"/>
    </source>
</evidence>
<dbReference type="InterPro" id="IPR008972">
    <property type="entry name" value="Cupredoxin"/>
</dbReference>
<feature type="signal peptide" evidence="2">
    <location>
        <begin position="1"/>
        <end position="27"/>
    </location>
</feature>
<keyword evidence="2" id="KW-0732">Signal</keyword>
<gene>
    <name evidence="4" type="ORF">B296_00036543</name>
</gene>
<dbReference type="Proteomes" id="UP000287651">
    <property type="component" value="Unassembled WGS sequence"/>
</dbReference>
<reference evidence="4 5" key="1">
    <citation type="journal article" date="2014" name="Agronomy (Basel)">
        <title>A Draft Genome Sequence for Ensete ventricosum, the Drought-Tolerant Tree Against Hunger.</title>
        <authorList>
            <person name="Harrison J."/>
            <person name="Moore K.A."/>
            <person name="Paszkiewicz K."/>
            <person name="Jones T."/>
            <person name="Grant M."/>
            <person name="Ambacheew D."/>
            <person name="Muzemil S."/>
            <person name="Studholme D.J."/>
        </authorList>
    </citation>
    <scope>NUCLEOTIDE SEQUENCE [LARGE SCALE GENOMIC DNA]</scope>
</reference>
<dbReference type="Pfam" id="PF07732">
    <property type="entry name" value="Cu-oxidase_3"/>
    <property type="match status" value="2"/>
</dbReference>
<dbReference type="GO" id="GO:0005507">
    <property type="term" value="F:copper ion binding"/>
    <property type="evidence" value="ECO:0007669"/>
    <property type="project" value="InterPro"/>
</dbReference>
<protein>
    <recommendedName>
        <fullName evidence="3">Plastocyanin-like domain-containing protein</fullName>
    </recommendedName>
</protein>
<evidence type="ECO:0000259" key="3">
    <source>
        <dbReference type="Pfam" id="PF07732"/>
    </source>
</evidence>
<dbReference type="EMBL" id="AMZH03020562">
    <property type="protein sequence ID" value="RRT39061.1"/>
    <property type="molecule type" value="Genomic_DNA"/>
</dbReference>
<dbReference type="GO" id="GO:0016491">
    <property type="term" value="F:oxidoreductase activity"/>
    <property type="evidence" value="ECO:0007669"/>
    <property type="project" value="TreeGrafter"/>
</dbReference>
<comment type="caution">
    <text evidence="4">The sequence shown here is derived from an EMBL/GenBank/DDBJ whole genome shotgun (WGS) entry which is preliminary data.</text>
</comment>
<dbReference type="PANTHER" id="PTHR11709:SF218">
    <property type="entry name" value="L-ASCORBATE OXIDASE"/>
    <property type="match status" value="1"/>
</dbReference>
<evidence type="ECO:0000313" key="4">
    <source>
        <dbReference type="EMBL" id="RRT39061.1"/>
    </source>
</evidence>
<dbReference type="SUPFAM" id="SSF49503">
    <property type="entry name" value="Cupredoxins"/>
    <property type="match status" value="1"/>
</dbReference>
<comment type="similarity">
    <text evidence="1">Belongs to the multicopper oxidase family.</text>
</comment>
<sequence>MSATYSSASWRGVNLLLLLCAIWSTTGLLLVQAKVHYHKWDISYNFKSPDCYKKLAVTINGQTPGPTINAQQGDTIVVRVKNSLLTENVAIHWHGIRQVLTPLCSWSGNHCFCSNIVWWWKLCFFFFDLQIGTPWFDGTEGVTQCPIVAGDTFDYRFVVDRVSYFCTHKDWIRLRKKIRTQTDSFSLRN</sequence>
<feature type="domain" description="Plastocyanin-like" evidence="3">
    <location>
        <begin position="47"/>
        <end position="101"/>
    </location>
</feature>